<keyword evidence="1" id="KW-0175">Coiled coil</keyword>
<gene>
    <name evidence="3" type="ORF">CINCED_3A006767</name>
</gene>
<reference evidence="3 4" key="1">
    <citation type="submission" date="2019-08" db="EMBL/GenBank/DDBJ databases">
        <authorList>
            <person name="Alioto T."/>
            <person name="Alioto T."/>
            <person name="Gomez Garrido J."/>
        </authorList>
    </citation>
    <scope>NUCLEOTIDE SEQUENCE [LARGE SCALE GENOMIC DNA]</scope>
</reference>
<dbReference type="OrthoDB" id="7679934at2759"/>
<proteinExistence type="predicted"/>
<sequence length="428" mass="49444">MEWRGDNEQTARPTSTIRYHADKPSWAIGYFISANEGLNKNDTLSYSIVPTHWVVFQQDGLVCKWPNEKSINVANLVKNSIHLNEDYSLYHFKLANNRYYDSLEEANEQLLEMFGLLDSESMHSLIKNKGEDRTISLQDHNMEQYTIKDVTRVNSISNQNVGSLRGNLNDATFSCPTQRMNQFGNDNMMGNVNFLPNPTSKVPLRTETCIRFEKDKSIQNNLHPESLQGEVLTLNSAPKPIFQPSKIEWDTMKSELKDIKSELMANRIIRDQLWNKLDSLQKEITNLKSNATIFTTQDPMDKLFLHLLPISSVEKLNHCENMLKDTAIKDKLINMFSAIGGDNEKNHVRRILNSLFTKSFAIRCSWTGRGSRKNISYVKIQGRLIIQIMQSVIINLHKCSDSEFEYIVQLWFTHARTHFHEQDQHSLT</sequence>
<dbReference type="AlphaFoldDB" id="A0A5E4N4S0"/>
<evidence type="ECO:0000256" key="1">
    <source>
        <dbReference type="SAM" id="Coils"/>
    </source>
</evidence>
<evidence type="ECO:0000313" key="3">
    <source>
        <dbReference type="EMBL" id="VVC37576.1"/>
    </source>
</evidence>
<dbReference type="PANTHER" id="PTHR34153">
    <property type="entry name" value="SI:CH211-262H13.3-RELATED-RELATED"/>
    <property type="match status" value="1"/>
</dbReference>
<name>A0A5E4N4S0_9HEMI</name>
<accession>A0A5E4N4S0</accession>
<organism evidence="3 4">
    <name type="scientific">Cinara cedri</name>
    <dbReference type="NCBI Taxonomy" id="506608"/>
    <lineage>
        <taxon>Eukaryota</taxon>
        <taxon>Metazoa</taxon>
        <taxon>Ecdysozoa</taxon>
        <taxon>Arthropoda</taxon>
        <taxon>Hexapoda</taxon>
        <taxon>Insecta</taxon>
        <taxon>Pterygota</taxon>
        <taxon>Neoptera</taxon>
        <taxon>Paraneoptera</taxon>
        <taxon>Hemiptera</taxon>
        <taxon>Sternorrhyncha</taxon>
        <taxon>Aphidomorpha</taxon>
        <taxon>Aphidoidea</taxon>
        <taxon>Aphididae</taxon>
        <taxon>Lachninae</taxon>
        <taxon>Cinara</taxon>
    </lineage>
</organism>
<feature type="domain" description="DUF4806" evidence="2">
    <location>
        <begin position="308"/>
        <end position="374"/>
    </location>
</feature>
<feature type="coiled-coil region" evidence="1">
    <location>
        <begin position="270"/>
        <end position="297"/>
    </location>
</feature>
<dbReference type="Proteomes" id="UP000325440">
    <property type="component" value="Unassembled WGS sequence"/>
</dbReference>
<dbReference type="Pfam" id="PF16064">
    <property type="entry name" value="DUF4806"/>
    <property type="match status" value="1"/>
</dbReference>
<keyword evidence="4" id="KW-1185">Reference proteome</keyword>
<protein>
    <recommendedName>
        <fullName evidence="2">DUF4806 domain-containing protein</fullName>
    </recommendedName>
</protein>
<dbReference type="EMBL" id="CABPRJ010001449">
    <property type="protein sequence ID" value="VVC37576.1"/>
    <property type="molecule type" value="Genomic_DNA"/>
</dbReference>
<evidence type="ECO:0000313" key="4">
    <source>
        <dbReference type="Proteomes" id="UP000325440"/>
    </source>
</evidence>
<evidence type="ECO:0000259" key="2">
    <source>
        <dbReference type="Pfam" id="PF16064"/>
    </source>
</evidence>
<dbReference type="PANTHER" id="PTHR34153:SF2">
    <property type="entry name" value="SI:CH211-262H13.3-RELATED"/>
    <property type="match status" value="1"/>
</dbReference>
<dbReference type="InterPro" id="IPR032071">
    <property type="entry name" value="DUF4806"/>
</dbReference>